<feature type="transmembrane region" description="Helical" evidence="2">
    <location>
        <begin position="126"/>
        <end position="147"/>
    </location>
</feature>
<proteinExistence type="predicted"/>
<dbReference type="Proteomes" id="UP000464658">
    <property type="component" value="Chromosome"/>
</dbReference>
<organism evidence="4 5">
    <name type="scientific">Bacillus safensis</name>
    <dbReference type="NCBI Taxonomy" id="561879"/>
    <lineage>
        <taxon>Bacteria</taxon>
        <taxon>Bacillati</taxon>
        <taxon>Bacillota</taxon>
        <taxon>Bacilli</taxon>
        <taxon>Bacillales</taxon>
        <taxon>Bacillaceae</taxon>
        <taxon>Bacillus</taxon>
    </lineage>
</organism>
<dbReference type="CDD" id="cd00093">
    <property type="entry name" value="HTH_XRE"/>
    <property type="match status" value="1"/>
</dbReference>
<gene>
    <name evidence="4" type="ORF">BsIDN1_54960</name>
</gene>
<dbReference type="SUPFAM" id="SSF47413">
    <property type="entry name" value="lambda repressor-like DNA-binding domains"/>
    <property type="match status" value="1"/>
</dbReference>
<reference evidence="4 5" key="1">
    <citation type="submission" date="2019-12" db="EMBL/GenBank/DDBJ databases">
        <title>Full genome sequence of a Bacillus safensis strain isolated from commercially available natto in Indonesia.</title>
        <authorList>
            <person name="Yoshida M."/>
            <person name="Uomi M."/>
            <person name="Waturangi D."/>
            <person name="Ekaputri J.J."/>
            <person name="Setiamarga D.H.E."/>
        </authorList>
    </citation>
    <scope>NUCLEOTIDE SEQUENCE [LARGE SCALE GENOMIC DNA]</scope>
    <source>
        <strain evidence="4 5">IDN1</strain>
    </source>
</reference>
<feature type="domain" description="HTH cro/C1-type" evidence="3">
    <location>
        <begin position="9"/>
        <end position="64"/>
    </location>
</feature>
<evidence type="ECO:0000256" key="2">
    <source>
        <dbReference type="SAM" id="Phobius"/>
    </source>
</evidence>
<dbReference type="EMBL" id="AP021906">
    <property type="protein sequence ID" value="BBP91878.1"/>
    <property type="molecule type" value="Genomic_DNA"/>
</dbReference>
<dbReference type="Pfam" id="PF01381">
    <property type="entry name" value="HTH_3"/>
    <property type="match status" value="1"/>
</dbReference>
<dbReference type="InterPro" id="IPR010982">
    <property type="entry name" value="Lambda_DNA-bd_dom_sf"/>
</dbReference>
<dbReference type="PANTHER" id="PTHR46558:SF11">
    <property type="entry name" value="HTH-TYPE TRANSCRIPTIONAL REGULATOR XRE"/>
    <property type="match status" value="1"/>
</dbReference>
<dbReference type="PROSITE" id="PS50943">
    <property type="entry name" value="HTH_CROC1"/>
    <property type="match status" value="1"/>
</dbReference>
<keyword evidence="2" id="KW-0812">Transmembrane</keyword>
<accession>A0A5S9MFR0</accession>
<dbReference type="PANTHER" id="PTHR46558">
    <property type="entry name" value="TRACRIPTIONAL REGULATORY PROTEIN-RELATED-RELATED"/>
    <property type="match status" value="1"/>
</dbReference>
<protein>
    <recommendedName>
        <fullName evidence="3">HTH cro/C1-type domain-containing protein</fullName>
    </recommendedName>
</protein>
<evidence type="ECO:0000259" key="3">
    <source>
        <dbReference type="PROSITE" id="PS50943"/>
    </source>
</evidence>
<evidence type="ECO:0000256" key="1">
    <source>
        <dbReference type="ARBA" id="ARBA00023125"/>
    </source>
</evidence>
<keyword evidence="2" id="KW-0472">Membrane</keyword>
<evidence type="ECO:0000313" key="4">
    <source>
        <dbReference type="EMBL" id="BBP91878.1"/>
    </source>
</evidence>
<keyword evidence="2" id="KW-1133">Transmembrane helix</keyword>
<evidence type="ECO:0000313" key="5">
    <source>
        <dbReference type="Proteomes" id="UP000464658"/>
    </source>
</evidence>
<dbReference type="GO" id="GO:0003677">
    <property type="term" value="F:DNA binding"/>
    <property type="evidence" value="ECO:0007669"/>
    <property type="project" value="UniProtKB-KW"/>
</dbReference>
<dbReference type="AlphaFoldDB" id="A0A5S9MFR0"/>
<dbReference type="InterPro" id="IPR001387">
    <property type="entry name" value="Cro/C1-type_HTH"/>
</dbReference>
<sequence>MDNLTGKILTELREKNGWSKSTTVKKLGLKAMSTYANWEYGLRKPDGEMIVKIAELYGVSTDYLLTGKDKGRPDDDLADDPDLQIAFKAASDFSEEARRQTIDFINYIREKRSKKVVSQKKARRQLIISFHLLYAGTNPAFFFIPLFPLKKRNSI</sequence>
<dbReference type="Gene3D" id="1.10.260.40">
    <property type="entry name" value="lambda repressor-like DNA-binding domains"/>
    <property type="match status" value="1"/>
</dbReference>
<keyword evidence="1" id="KW-0238">DNA-binding</keyword>
<dbReference type="SMART" id="SM00530">
    <property type="entry name" value="HTH_XRE"/>
    <property type="match status" value="1"/>
</dbReference>
<name>A0A5S9MFR0_BACIA</name>